<dbReference type="VEuPathDB" id="TrichDB:TRFO_00893"/>
<dbReference type="Pfam" id="PF13306">
    <property type="entry name" value="LRR_5"/>
    <property type="match status" value="5"/>
</dbReference>
<evidence type="ECO:0000313" key="3">
    <source>
        <dbReference type="Proteomes" id="UP000179807"/>
    </source>
</evidence>
<proteinExistence type="predicted"/>
<gene>
    <name evidence="2" type="ORF">TRFO_00893</name>
</gene>
<name>A0A1J4L287_9EUKA</name>
<feature type="region of interest" description="Disordered" evidence="1">
    <location>
        <begin position="1664"/>
        <end position="1684"/>
    </location>
</feature>
<feature type="region of interest" description="Disordered" evidence="1">
    <location>
        <begin position="947"/>
        <end position="977"/>
    </location>
</feature>
<sequence>MDSKITLFIVSDEPIIELSIQLVACYSQSENICIECTPHSLHDEPFLSKVDVPVLFDPDLTNEYIVVKCNDFGTTNIEITKSIDVITCSVNNTVPDIFSKVDCTKFTLDSDIDLYIQFALTESDYLMDLNLTQVYEKISQFELKKYPHLAFNRFLLTFTDNGRVRDPFFYFDYTMKFIQYIRRSLLNNFKEFKILHHFIQVVLKYYRSLGLFGPHTAISYFLFEEIGMNFKSLPLDLPLPENSNQDFYYMNYSFIESTIPLTSYTALLWGYQVSCHDLFVAGIKNIRMNCLISRPLEIISIRLRESYGINESDSHKFAEFSHLFFTSLIGSSKLTTHFEKFSFPLSFINQLMLIKPLVKMPNNSAIKKSTNEDNNEEPVKFALPSAVLSNAPLEEFKKYDEHSGNLVYDFAQPHVASYRTNVLKYFRNSKVNFTSQIQIDPIITTFYGKTSVKFTKYTSRYNIAFLNGANVNKIQVSLNNPYFMIDTNGILYDKNQTTLIFCPRDVFSVQIPNTVIRIGQSAFENCTKLSEVVFEDSSQLHSIEPRAFYNCSRFKKINFLKCSKLKKIKNHAFEGISIKKLEFPQGGPIEIDGFAFSKCKKLNSIKFPPFIEVIGSYAFSNCETLSDIDFSKLTQLKAIMPYAFFNTAITKLEFHDSLTYLGNFAFAGCQKLENVTLSKDIGFLPDGLFQDDNKLKYIDCRGKFYCILRGAFSSVNNIVKINSSRSRFLYNEEEIADPNNIEYDEKRNIIKTVLDYQVNDDDEHECEIKYIKAHPEVIENISYCHPENDNVDDDFYETNYESIFLTVFSNAEVVKIPSKISEIGRFAFNQSNIRTVRFNQDSIVSRFNLYSFAHCQNLQKLNLKCTYITEIPDYCFISSSLKQIILPKEIHRIGRFSFACTKLKKINLAFTNVEIIDDYAFYEVELQTLTIPKTIKKLGSYFYNRKNDNNEEEEEEEEKEEEEVEEEEEEEEMDDYEKENKIIILKKPSQLEIIESFAFTKSEISEFEIPSSVKFIGAYAFSTTFLTSIKIPKNITSISEGMFCDCPNLENVEFEDISSISFIGEKAFQGTFLSSFTIPPNVIAIPDNCFYMCSSLANVDFSLSNKLVSIGKNAFFQSSFNNVKLPSSVVHIGESAFADIGNLEISPIVFPEMGSDKILQNIDTNKVFSPIKLLPGNQIEINELPTNLEPFIEENGFGKQSEFKGKTLKQFDTNTKMEINELIKINYCNTSGKYYLQALGIYLLEDNEESHAFLDENFGFTSPSISVILPYYEETSQKITHISVSCILKEKLISMIIEINDHTNIKVFDEFFKLLLKSPNTLFLNKKDILVMKQRYGFEAKPKYSQKYVYSTSMALIRKIMPNRGKISSKAELNYSAKYEFNQQEFIEATAITAITCAAFLSWFNTTNHTTIHFENIYGMDQRQKNIIKLFPLSQQELSETFFVFKYEENKTLTPYICQVLKSSENQSIWFDHPFFLQVEFEKRSSQKNNIVKSSNVIFYNILPIGTLRHVISKIHKNKEPFGYKKTMRINWILQIYRVLRIFQKNKSSLDEISTDSILVTDDFNLKFLFIQNSKIPEFTNEMFSLLACRLWSIIYEILTGIHIKEKQFNVNLYDPNQIKYDKPYFEKFINSVFEICKKQKDDNKFVESMDELLMNLPKKIPSFSQQDQEFDDSKTPFTLTQVK</sequence>
<dbReference type="PANTHER" id="PTHR45661:SF3">
    <property type="entry name" value="IG-LIKE DOMAIN-CONTAINING PROTEIN"/>
    <property type="match status" value="1"/>
</dbReference>
<reference evidence="2" key="1">
    <citation type="submission" date="2016-10" db="EMBL/GenBank/DDBJ databases">
        <authorList>
            <person name="Benchimol M."/>
            <person name="Almeida L.G."/>
            <person name="Vasconcelos A.T."/>
            <person name="Perreira-Neves A."/>
            <person name="Rosa I.A."/>
            <person name="Tasca T."/>
            <person name="Bogo M.R."/>
            <person name="de Souza W."/>
        </authorList>
    </citation>
    <scope>NUCLEOTIDE SEQUENCE [LARGE SCALE GENOMIC DNA]</scope>
    <source>
        <strain evidence="2">K</strain>
    </source>
</reference>
<dbReference type="RefSeq" id="XP_068370761.1">
    <property type="nucleotide sequence ID" value="XM_068489780.1"/>
</dbReference>
<dbReference type="EMBL" id="MLAK01000001">
    <property type="protein sequence ID" value="OHT17625.1"/>
    <property type="molecule type" value="Genomic_DNA"/>
</dbReference>
<dbReference type="Gene3D" id="3.80.10.10">
    <property type="entry name" value="Ribonuclease Inhibitor"/>
    <property type="match status" value="4"/>
</dbReference>
<protein>
    <recommendedName>
        <fullName evidence="4">Surface antigen BspA-like</fullName>
    </recommendedName>
</protein>
<dbReference type="GeneID" id="94824484"/>
<feature type="compositionally biased region" description="Acidic residues" evidence="1">
    <location>
        <begin position="950"/>
        <end position="977"/>
    </location>
</feature>
<comment type="caution">
    <text evidence="2">The sequence shown here is derived from an EMBL/GenBank/DDBJ whole genome shotgun (WGS) entry which is preliminary data.</text>
</comment>
<organism evidence="2 3">
    <name type="scientific">Tritrichomonas foetus</name>
    <dbReference type="NCBI Taxonomy" id="1144522"/>
    <lineage>
        <taxon>Eukaryota</taxon>
        <taxon>Metamonada</taxon>
        <taxon>Parabasalia</taxon>
        <taxon>Tritrichomonadida</taxon>
        <taxon>Tritrichomonadidae</taxon>
        <taxon>Tritrichomonas</taxon>
    </lineage>
</organism>
<evidence type="ECO:0000256" key="1">
    <source>
        <dbReference type="SAM" id="MobiDB-lite"/>
    </source>
</evidence>
<dbReference type="SUPFAM" id="SSF52058">
    <property type="entry name" value="L domain-like"/>
    <property type="match status" value="2"/>
</dbReference>
<dbReference type="PANTHER" id="PTHR45661">
    <property type="entry name" value="SURFACE ANTIGEN"/>
    <property type="match status" value="1"/>
</dbReference>
<keyword evidence="3" id="KW-1185">Reference proteome</keyword>
<dbReference type="InterPro" id="IPR026906">
    <property type="entry name" value="LRR_5"/>
</dbReference>
<dbReference type="Proteomes" id="UP000179807">
    <property type="component" value="Unassembled WGS sequence"/>
</dbReference>
<evidence type="ECO:0008006" key="4">
    <source>
        <dbReference type="Google" id="ProtNLM"/>
    </source>
</evidence>
<accession>A0A1J4L287</accession>
<dbReference type="InterPro" id="IPR053139">
    <property type="entry name" value="Surface_bspA-like"/>
</dbReference>
<dbReference type="InterPro" id="IPR032675">
    <property type="entry name" value="LRR_dom_sf"/>
</dbReference>
<evidence type="ECO:0000313" key="2">
    <source>
        <dbReference type="EMBL" id="OHT17625.1"/>
    </source>
</evidence>